<keyword evidence="2" id="KW-0812">Transmembrane</keyword>
<feature type="transmembrane region" description="Helical" evidence="2">
    <location>
        <begin position="694"/>
        <end position="720"/>
    </location>
</feature>
<evidence type="ECO:0000313" key="3">
    <source>
        <dbReference type="EMBL" id="KAF2247731.1"/>
    </source>
</evidence>
<feature type="transmembrane region" description="Helical" evidence="2">
    <location>
        <begin position="86"/>
        <end position="109"/>
    </location>
</feature>
<accession>A0A6A6IBG8</accession>
<evidence type="ECO:0000256" key="2">
    <source>
        <dbReference type="SAM" id="Phobius"/>
    </source>
</evidence>
<evidence type="ECO:0000313" key="4">
    <source>
        <dbReference type="Proteomes" id="UP000800094"/>
    </source>
</evidence>
<feature type="region of interest" description="Disordered" evidence="1">
    <location>
        <begin position="770"/>
        <end position="802"/>
    </location>
</feature>
<dbReference type="RefSeq" id="XP_033682735.1">
    <property type="nucleotide sequence ID" value="XM_033831084.1"/>
</dbReference>
<dbReference type="EMBL" id="ML987197">
    <property type="protein sequence ID" value="KAF2247731.1"/>
    <property type="molecule type" value="Genomic_DNA"/>
</dbReference>
<dbReference type="GeneID" id="54584414"/>
<name>A0A6A6IBG8_9PLEO</name>
<evidence type="ECO:0000256" key="1">
    <source>
        <dbReference type="SAM" id="MobiDB-lite"/>
    </source>
</evidence>
<feature type="transmembrane region" description="Helical" evidence="2">
    <location>
        <begin position="12"/>
        <end position="36"/>
    </location>
</feature>
<proteinExistence type="predicted"/>
<keyword evidence="2" id="KW-0472">Membrane</keyword>
<dbReference type="OrthoDB" id="3034003at2759"/>
<sequence length="828" mass="90307">MIGLQDLSVGQVSGMIAAAVFFLQIVIPIALPIILLGALRLRSSNVTATAVSWSVIGRSLHSSLWPHFLQTDSVATLSTSKSIASISFFGALTTALIAVTAIVTPLGLYESIASRDDPKSEPFHYVQDISPMGLGTPPRTNMTWSRICGGFFPVACPNTQSDITQFTNASGTYVHADWYDSHIPSHVVEVFQSGLSMFSGSVSSFFDIQYRSSTKAKKPRIPDYVIIDNGTAQSIGSYRPLSSLLLSDAIQPVEGLVVDMKNGGIGFRNHSAPAWRPYGSTWTEDLLFVEPETVCVDTNLTLDFIVSTTEESMMDLSGISNLVLTDRGGFVNINHTYPRWEKENVQERPDLWQRAYKAAWLNNAITMAYMNVTNPSNETTGVKAFQYLNSSIGRRFRLHKEDGTTATNLVIEPSTLKASSAYGEYLQGTEGLSNYSATSNTTYDFPSEPPLYPNPYNMDISQGFFDALTLCSGSGGRDYANYTNTVALCGTFLSLLFDPGSSWTLPIIKTVSFRFNGSDDDKTYPDEASKPLWGVEHYDLNLTDVVPLWGLVTPESAATLNLSTLRKESLYLPGYGSALGGGMLTQNLPGQDFASQALSKVFSIPAISATGDIDYSGSSNLAMYRLWQDLSRNATSAGRILSLIWTDIAANMVLGTRGLHPADDTPLRKRDASPAAGTDTPTITTYERRVRYRYAYGIPAFLTLLVTASILLTTSGLMLFGSAGPSHMRLFLDHTSAGRFLTAQQAGYGQAIPVETKAWVSSVGRQRFTLGSHGPKSEPELRSLLDGGYMGPGNEDKTRPRSCHCHLSTKRNPFRVSSGLWHMLFVGE</sequence>
<dbReference type="AlphaFoldDB" id="A0A6A6IBG8"/>
<protein>
    <submittedName>
        <fullName evidence="3">Uncharacterized protein</fullName>
    </submittedName>
</protein>
<keyword evidence="2" id="KW-1133">Transmembrane helix</keyword>
<gene>
    <name evidence="3" type="ORF">BU26DRAFT_532224</name>
</gene>
<reference evidence="3" key="1">
    <citation type="journal article" date="2020" name="Stud. Mycol.">
        <title>101 Dothideomycetes genomes: a test case for predicting lifestyles and emergence of pathogens.</title>
        <authorList>
            <person name="Haridas S."/>
            <person name="Albert R."/>
            <person name="Binder M."/>
            <person name="Bloem J."/>
            <person name="Labutti K."/>
            <person name="Salamov A."/>
            <person name="Andreopoulos B."/>
            <person name="Baker S."/>
            <person name="Barry K."/>
            <person name="Bills G."/>
            <person name="Bluhm B."/>
            <person name="Cannon C."/>
            <person name="Castanera R."/>
            <person name="Culley D."/>
            <person name="Daum C."/>
            <person name="Ezra D."/>
            <person name="Gonzalez J."/>
            <person name="Henrissat B."/>
            <person name="Kuo A."/>
            <person name="Liang C."/>
            <person name="Lipzen A."/>
            <person name="Lutzoni F."/>
            <person name="Magnuson J."/>
            <person name="Mondo S."/>
            <person name="Nolan M."/>
            <person name="Ohm R."/>
            <person name="Pangilinan J."/>
            <person name="Park H.-J."/>
            <person name="Ramirez L."/>
            <person name="Alfaro M."/>
            <person name="Sun H."/>
            <person name="Tritt A."/>
            <person name="Yoshinaga Y."/>
            <person name="Zwiers L.-H."/>
            <person name="Turgeon B."/>
            <person name="Goodwin S."/>
            <person name="Spatafora J."/>
            <person name="Crous P."/>
            <person name="Grigoriev I."/>
        </authorList>
    </citation>
    <scope>NUCLEOTIDE SEQUENCE</scope>
    <source>
        <strain evidence="3">CBS 122368</strain>
    </source>
</reference>
<organism evidence="3 4">
    <name type="scientific">Trematosphaeria pertusa</name>
    <dbReference type="NCBI Taxonomy" id="390896"/>
    <lineage>
        <taxon>Eukaryota</taxon>
        <taxon>Fungi</taxon>
        <taxon>Dikarya</taxon>
        <taxon>Ascomycota</taxon>
        <taxon>Pezizomycotina</taxon>
        <taxon>Dothideomycetes</taxon>
        <taxon>Pleosporomycetidae</taxon>
        <taxon>Pleosporales</taxon>
        <taxon>Massarineae</taxon>
        <taxon>Trematosphaeriaceae</taxon>
        <taxon>Trematosphaeria</taxon>
    </lineage>
</organism>
<keyword evidence="4" id="KW-1185">Reference proteome</keyword>
<dbReference type="Proteomes" id="UP000800094">
    <property type="component" value="Unassembled WGS sequence"/>
</dbReference>